<dbReference type="Gene3D" id="3.40.50.150">
    <property type="entry name" value="Vaccinia Virus protein VP39"/>
    <property type="match status" value="1"/>
</dbReference>
<evidence type="ECO:0000313" key="1">
    <source>
        <dbReference type="EMBL" id="QGM96368.1"/>
    </source>
</evidence>
<protein>
    <submittedName>
        <fullName evidence="1">Class I SAM-dependent methyltransferase</fullName>
    </submittedName>
</protein>
<dbReference type="EMBL" id="CP044331">
    <property type="protein sequence ID" value="QGM96368.1"/>
    <property type="molecule type" value="Genomic_DNA"/>
</dbReference>
<dbReference type="Pfam" id="PF13578">
    <property type="entry name" value="Methyltransf_24"/>
    <property type="match status" value="1"/>
</dbReference>
<dbReference type="InterPro" id="IPR029063">
    <property type="entry name" value="SAM-dependent_MTases_sf"/>
</dbReference>
<keyword evidence="2" id="KW-1185">Reference proteome</keyword>
<keyword evidence="1" id="KW-0489">Methyltransferase</keyword>
<dbReference type="Proteomes" id="UP000422569">
    <property type="component" value="Chromosome"/>
</dbReference>
<evidence type="ECO:0000313" key="2">
    <source>
        <dbReference type="Proteomes" id="UP000422569"/>
    </source>
</evidence>
<reference evidence="1 2" key="1">
    <citation type="submission" date="2019-09" db="EMBL/GenBank/DDBJ databases">
        <title>Isolation and complete genome sequencing of Methylocystis species.</title>
        <authorList>
            <person name="Rumah B.L."/>
            <person name="Stead C.E."/>
            <person name="Stevens B.C."/>
            <person name="Minton N.P."/>
            <person name="Grosse-Honebrink A."/>
            <person name="Zhang Y."/>
        </authorList>
    </citation>
    <scope>NUCLEOTIDE SEQUENCE [LARGE SCALE GENOMIC DNA]</scope>
    <source>
        <strain evidence="1 2">BRCS2</strain>
    </source>
</reference>
<sequence>MLTAELIKSTERPAHRGAVYFEVLANFHKFLNPKNYLEIGTRTGDSLRPVTCPSIAIDPEFRISADIIGRKSVLHIFQKTSDDFFREHDPIGLFGAPLDLAFLDGLHWYEFLLRDFINTEKACRRNSVVILHDCIPTNLYYARRLMEDMSHLMDEMPNPYWWAGDVWKTVSILKKARPDLRIHAFDAPPTGLICITNLDPDSTVLEENYYQLVHEFADEEEDSKNFDLFQKSLEILPTFDISTPDRMARFFWL</sequence>
<proteinExistence type="predicted"/>
<organism evidence="1 2">
    <name type="scientific">Methylocystis parvus</name>
    <dbReference type="NCBI Taxonomy" id="134"/>
    <lineage>
        <taxon>Bacteria</taxon>
        <taxon>Pseudomonadati</taxon>
        <taxon>Pseudomonadota</taxon>
        <taxon>Alphaproteobacteria</taxon>
        <taxon>Hyphomicrobiales</taxon>
        <taxon>Methylocystaceae</taxon>
        <taxon>Methylocystis</taxon>
    </lineage>
</organism>
<dbReference type="GO" id="GO:0032259">
    <property type="term" value="P:methylation"/>
    <property type="evidence" value="ECO:0007669"/>
    <property type="project" value="UniProtKB-KW"/>
</dbReference>
<dbReference type="SUPFAM" id="SSF53335">
    <property type="entry name" value="S-adenosyl-L-methionine-dependent methyltransferases"/>
    <property type="match status" value="1"/>
</dbReference>
<keyword evidence="1" id="KW-0808">Transferase</keyword>
<accession>A0A6B8M1Z7</accession>
<dbReference type="AlphaFoldDB" id="A0A6B8M1Z7"/>
<name>A0A6B8M1Z7_9HYPH</name>
<dbReference type="GO" id="GO:0008168">
    <property type="term" value="F:methyltransferase activity"/>
    <property type="evidence" value="ECO:0007669"/>
    <property type="project" value="UniProtKB-KW"/>
</dbReference>
<gene>
    <name evidence="1" type="ORF">F7D14_01945</name>
</gene>
<dbReference type="RefSeq" id="WP_016920212.1">
    <property type="nucleotide sequence ID" value="NZ_CP044331.1"/>
</dbReference>
<dbReference type="KEGG" id="mpar:F7D14_01945"/>